<dbReference type="AlphaFoldDB" id="Q1ZAH5"/>
<dbReference type="EMBL" id="AAPH01000001">
    <property type="protein sequence ID" value="EAS45517.1"/>
    <property type="molecule type" value="Genomic_DNA"/>
</dbReference>
<dbReference type="Gene3D" id="1.10.3470.10">
    <property type="entry name" value="ABC transporter involved in vitamin B12 uptake, BtuC"/>
    <property type="match status" value="2"/>
</dbReference>
<reference evidence="9 10" key="1">
    <citation type="submission" date="2006-03" db="EMBL/GenBank/DDBJ databases">
        <authorList>
            <person name="Bartlett D.H."/>
            <person name="Valle G."/>
            <person name="Lauro F.M."/>
            <person name="Vezzi A."/>
            <person name="Simonato F."/>
            <person name="Eloe E."/>
            <person name="Vitulo N."/>
            <person name="Stratton T.K."/>
            <person name="D'angelo M."/>
            <person name="Ferriera S."/>
            <person name="Johnson J."/>
            <person name="Kravitz S."/>
            <person name="Beeson K."/>
            <person name="Sutton G."/>
            <person name="Rogers Y."/>
            <person name="Friedman R."/>
            <person name="Frazier M."/>
            <person name="Venter J.C."/>
        </authorList>
    </citation>
    <scope>NUCLEOTIDE SEQUENCE [LARGE SCALE GENOMIC DNA]</scope>
    <source>
        <strain evidence="9 10">3TCK</strain>
    </source>
</reference>
<evidence type="ECO:0000256" key="6">
    <source>
        <dbReference type="ARBA" id="ARBA00022989"/>
    </source>
</evidence>
<dbReference type="InterPro" id="IPR037294">
    <property type="entry name" value="ABC_BtuC-like"/>
</dbReference>
<feature type="transmembrane region" description="Helical" evidence="8">
    <location>
        <begin position="370"/>
        <end position="397"/>
    </location>
</feature>
<feature type="transmembrane region" description="Helical" evidence="8">
    <location>
        <begin position="541"/>
        <end position="564"/>
    </location>
</feature>
<dbReference type="SUPFAM" id="SSF81345">
    <property type="entry name" value="ABC transporter involved in vitamin B12 uptake, BtuC"/>
    <property type="match status" value="2"/>
</dbReference>
<keyword evidence="6 8" id="KW-1133">Transmembrane helix</keyword>
<evidence type="ECO:0000256" key="5">
    <source>
        <dbReference type="ARBA" id="ARBA00022692"/>
    </source>
</evidence>
<feature type="transmembrane region" description="Helical" evidence="8">
    <location>
        <begin position="474"/>
        <end position="491"/>
    </location>
</feature>
<feature type="transmembrane region" description="Helical" evidence="8">
    <location>
        <begin position="109"/>
        <end position="131"/>
    </location>
</feature>
<keyword evidence="5 8" id="KW-0812">Transmembrane</keyword>
<comment type="similarity">
    <text evidence="2">Belongs to the binding-protein-dependent transport system permease family. FecCD subfamily.</text>
</comment>
<feature type="transmembrane region" description="Helical" evidence="8">
    <location>
        <begin position="591"/>
        <end position="617"/>
    </location>
</feature>
<name>Q1ZAH5_9GAMM</name>
<dbReference type="GO" id="GO:0005886">
    <property type="term" value="C:plasma membrane"/>
    <property type="evidence" value="ECO:0007669"/>
    <property type="project" value="UniProtKB-SubCell"/>
</dbReference>
<evidence type="ECO:0000256" key="7">
    <source>
        <dbReference type="ARBA" id="ARBA00023136"/>
    </source>
</evidence>
<proteinExistence type="inferred from homology"/>
<evidence type="ECO:0000256" key="2">
    <source>
        <dbReference type="ARBA" id="ARBA00007935"/>
    </source>
</evidence>
<dbReference type="GO" id="GO:0033214">
    <property type="term" value="P:siderophore-iron import into cell"/>
    <property type="evidence" value="ECO:0007669"/>
    <property type="project" value="TreeGrafter"/>
</dbReference>
<feature type="transmembrane region" description="Helical" evidence="8">
    <location>
        <begin position="20"/>
        <end position="42"/>
    </location>
</feature>
<evidence type="ECO:0000256" key="8">
    <source>
        <dbReference type="SAM" id="Phobius"/>
    </source>
</evidence>
<sequence>MMNVRLAVWGVIKNRSMLNWRVMCHSHAIVTLFLICLFVWLFHRSAPYSLSMAQWVNATLQPDPTDYQQIIIHYTYLPRIVMALICGAGLAMAGCVMQHVLRNPLASPTTLGVAAGAELGLVCGILFVPAALGISNYWFAFSGGLVATGLVFVLTAKKGFAPLQMVLSGMVVSLFFGALNMMLLLLNEEQLNSVFIWGAGALNQNDWQGVLQLLPLVVTPFIVLLLLQRPLSALQLGEEVAKSVGVKVAYLRLATLIIAVFMTSSIISQVGIIGFVGLVSPALATLSGVRHFFPRMLMSSLIGAMLLLGADLLIQPLSGVGGELLPTGAITALIGAPFLLWLLHRHSFIASQKTEQEALLEYQLRSFRGVFIGMVIVSMLVIYLALCVGNSTNGWVFLNSSGSAQIDTVLALRFPRVAVAMLAGVALALSGTVIQRMTGNPMASPEVMGISAGAAFALVLGAMSGIAISRSEQMLLGVVGSMVVMGCIWLSGRNNNFAPTQMLLTGIALSAFLDAMIRIALSTGQDNVKALLSWLSGTTYLAGSNDAGLLLIGILSIGCLLLLWHRWLDIMALGSTVAESIGVNCRKVRQLLMLAAASLTALATMVVGPLSFVGLLAPHMAKSLGQYNARHQLVIACLLGGNIMVFADWVGRNVWFPWQFPAGLLASIIGGGYFLYLLRK</sequence>
<dbReference type="PANTHER" id="PTHR30472">
    <property type="entry name" value="FERRIC ENTEROBACTIN TRANSPORT SYSTEM PERMEASE PROTEIN"/>
    <property type="match status" value="1"/>
</dbReference>
<feature type="transmembrane region" description="Helical" evidence="8">
    <location>
        <begin position="447"/>
        <end position="468"/>
    </location>
</feature>
<organism evidence="9 10">
    <name type="scientific">Photobacterium profundum 3TCK</name>
    <dbReference type="NCBI Taxonomy" id="314280"/>
    <lineage>
        <taxon>Bacteria</taxon>
        <taxon>Pseudomonadati</taxon>
        <taxon>Pseudomonadota</taxon>
        <taxon>Gammaproteobacteria</taxon>
        <taxon>Vibrionales</taxon>
        <taxon>Vibrionaceae</taxon>
        <taxon>Photobacterium</taxon>
    </lineage>
</organism>
<evidence type="ECO:0000313" key="9">
    <source>
        <dbReference type="EMBL" id="EAS45517.1"/>
    </source>
</evidence>
<feature type="transmembrane region" description="Helical" evidence="8">
    <location>
        <begin position="137"/>
        <end position="154"/>
    </location>
</feature>
<evidence type="ECO:0000256" key="1">
    <source>
        <dbReference type="ARBA" id="ARBA00004651"/>
    </source>
</evidence>
<dbReference type="Proteomes" id="UP000003789">
    <property type="component" value="Unassembled WGS sequence"/>
</dbReference>
<evidence type="ECO:0000256" key="3">
    <source>
        <dbReference type="ARBA" id="ARBA00022448"/>
    </source>
</evidence>
<comment type="caution">
    <text evidence="9">The sequence shown here is derived from an EMBL/GenBank/DDBJ whole genome shotgun (WGS) entry which is preliminary data.</text>
</comment>
<feature type="transmembrane region" description="Helical" evidence="8">
    <location>
        <begin position="296"/>
        <end position="318"/>
    </location>
</feature>
<dbReference type="PANTHER" id="PTHR30472:SF37">
    <property type="entry name" value="FE(3+) DICITRATE TRANSPORT SYSTEM PERMEASE PROTEIN FECD-RELATED"/>
    <property type="match status" value="1"/>
</dbReference>
<dbReference type="RefSeq" id="WP_006228819.1">
    <property type="nucleotide sequence ID" value="NZ_CH724134.1"/>
</dbReference>
<keyword evidence="4" id="KW-1003">Cell membrane</keyword>
<dbReference type="GO" id="GO:0022857">
    <property type="term" value="F:transmembrane transporter activity"/>
    <property type="evidence" value="ECO:0007669"/>
    <property type="project" value="InterPro"/>
</dbReference>
<comment type="subcellular location">
    <subcellularLocation>
        <location evidence="1">Cell membrane</location>
        <topology evidence="1">Multi-pass membrane protein</topology>
    </subcellularLocation>
</comment>
<feature type="transmembrane region" description="Helical" evidence="8">
    <location>
        <begin position="76"/>
        <end position="97"/>
    </location>
</feature>
<gene>
    <name evidence="9" type="ORF">P3TCK_04051</name>
</gene>
<dbReference type="CDD" id="cd06550">
    <property type="entry name" value="TM_ABC_iron-siderophores_like"/>
    <property type="match status" value="2"/>
</dbReference>
<protein>
    <submittedName>
        <fullName evidence="9">Ferrichrome transport system permease protein FhuB</fullName>
    </submittedName>
</protein>
<feature type="transmembrane region" description="Helical" evidence="8">
    <location>
        <begin position="324"/>
        <end position="343"/>
    </location>
</feature>
<feature type="transmembrane region" description="Helical" evidence="8">
    <location>
        <begin position="658"/>
        <end position="678"/>
    </location>
</feature>
<feature type="transmembrane region" description="Helical" evidence="8">
    <location>
        <begin position="417"/>
        <end position="435"/>
    </location>
</feature>
<keyword evidence="3" id="KW-0813">Transport</keyword>
<dbReference type="Pfam" id="PF01032">
    <property type="entry name" value="FecCD"/>
    <property type="match status" value="2"/>
</dbReference>
<dbReference type="NCBIfam" id="NF007866">
    <property type="entry name" value="PRK10577.1-2"/>
    <property type="match status" value="1"/>
</dbReference>
<accession>Q1ZAH5</accession>
<evidence type="ECO:0000313" key="10">
    <source>
        <dbReference type="Proteomes" id="UP000003789"/>
    </source>
</evidence>
<keyword evidence="7 8" id="KW-0472">Membrane</keyword>
<dbReference type="HOGENOM" id="CLU_013016_7_3_6"/>
<feature type="transmembrane region" description="Helical" evidence="8">
    <location>
        <begin position="503"/>
        <end position="521"/>
    </location>
</feature>
<evidence type="ECO:0000256" key="4">
    <source>
        <dbReference type="ARBA" id="ARBA00022475"/>
    </source>
</evidence>
<feature type="transmembrane region" description="Helical" evidence="8">
    <location>
        <begin position="166"/>
        <end position="187"/>
    </location>
</feature>
<dbReference type="InterPro" id="IPR000522">
    <property type="entry name" value="ABC_transptr_permease_BtuC"/>
</dbReference>